<name>A0ABQ1GAY3_9SPHN</name>
<evidence type="ECO:0000313" key="2">
    <source>
        <dbReference type="Proteomes" id="UP000618591"/>
    </source>
</evidence>
<proteinExistence type="predicted"/>
<organism evidence="1 2">
    <name type="scientific">Sphingomonas psychrolutea</name>
    <dbReference type="NCBI Taxonomy" id="1259676"/>
    <lineage>
        <taxon>Bacteria</taxon>
        <taxon>Pseudomonadati</taxon>
        <taxon>Pseudomonadota</taxon>
        <taxon>Alphaproteobacteria</taxon>
        <taxon>Sphingomonadales</taxon>
        <taxon>Sphingomonadaceae</taxon>
        <taxon>Sphingomonas</taxon>
    </lineage>
</organism>
<sequence>MDVQAAVAKAKSYVTQIFGPEGATNIGLEEVRFDDEKSIWNVTIGFTRPWDNPSRSPLLPIADKRTYKAVEIDDGGNVLAVRNRHATEF</sequence>
<reference evidence="2" key="1">
    <citation type="journal article" date="2019" name="Int. J. Syst. Evol. Microbiol.">
        <title>The Global Catalogue of Microorganisms (GCM) 10K type strain sequencing project: providing services to taxonomists for standard genome sequencing and annotation.</title>
        <authorList>
            <consortium name="The Broad Institute Genomics Platform"/>
            <consortium name="The Broad Institute Genome Sequencing Center for Infectious Disease"/>
            <person name="Wu L."/>
            <person name="Ma J."/>
        </authorList>
    </citation>
    <scope>NUCLEOTIDE SEQUENCE [LARGE SCALE GENOMIC DNA]</scope>
    <source>
        <strain evidence="2">CGMCC 1.10106</strain>
    </source>
</reference>
<comment type="caution">
    <text evidence="1">The sequence shown here is derived from an EMBL/GenBank/DDBJ whole genome shotgun (WGS) entry which is preliminary data.</text>
</comment>
<dbReference type="Proteomes" id="UP000618591">
    <property type="component" value="Unassembled WGS sequence"/>
</dbReference>
<accession>A0ABQ1GAY3</accession>
<dbReference type="RefSeq" id="WP_188445570.1">
    <property type="nucleotide sequence ID" value="NZ_BMDW01000003.1"/>
</dbReference>
<evidence type="ECO:0000313" key="1">
    <source>
        <dbReference type="EMBL" id="GGA40145.1"/>
    </source>
</evidence>
<evidence type="ECO:0008006" key="3">
    <source>
        <dbReference type="Google" id="ProtNLM"/>
    </source>
</evidence>
<dbReference type="EMBL" id="BMDW01000003">
    <property type="protein sequence ID" value="GGA40145.1"/>
    <property type="molecule type" value="Genomic_DNA"/>
</dbReference>
<protein>
    <recommendedName>
        <fullName evidence="3">PepSY domain-containing protein</fullName>
    </recommendedName>
</protein>
<gene>
    <name evidence="1" type="ORF">GCM10011395_08040</name>
</gene>
<keyword evidence="2" id="KW-1185">Reference proteome</keyword>